<evidence type="ECO:0000313" key="2">
    <source>
        <dbReference type="EMBL" id="RRT40052.1"/>
    </source>
</evidence>
<sequence>MRRSRRRSPLFLVASNEKTTRRVVGSRGSPHPQRRLEVLRPQTSPAVELSPRRSDSSRRPRDLTPHTLRRTYIIVRSLGALPSIEGATSASAAVVAAPMSSISEAKCRPRMKGSASMLPYITTRRRRADREREQREEGLVAERTRKRYATYRADLL</sequence>
<evidence type="ECO:0000256" key="1">
    <source>
        <dbReference type="SAM" id="MobiDB-lite"/>
    </source>
</evidence>
<reference evidence="2 3" key="1">
    <citation type="journal article" date="2014" name="Agronomy (Basel)">
        <title>A Draft Genome Sequence for Ensete ventricosum, the Drought-Tolerant Tree Against Hunger.</title>
        <authorList>
            <person name="Harrison J."/>
            <person name="Moore K.A."/>
            <person name="Paszkiewicz K."/>
            <person name="Jones T."/>
            <person name="Grant M."/>
            <person name="Ambacheew D."/>
            <person name="Muzemil S."/>
            <person name="Studholme D.J."/>
        </authorList>
    </citation>
    <scope>NUCLEOTIDE SEQUENCE [LARGE SCALE GENOMIC DNA]</scope>
</reference>
<accession>A0A426XKR8</accession>
<evidence type="ECO:0000313" key="3">
    <source>
        <dbReference type="Proteomes" id="UP000287651"/>
    </source>
</evidence>
<feature type="compositionally biased region" description="Basic and acidic residues" evidence="1">
    <location>
        <begin position="50"/>
        <end position="64"/>
    </location>
</feature>
<organism evidence="2 3">
    <name type="scientific">Ensete ventricosum</name>
    <name type="common">Abyssinian banana</name>
    <name type="synonym">Musa ensete</name>
    <dbReference type="NCBI Taxonomy" id="4639"/>
    <lineage>
        <taxon>Eukaryota</taxon>
        <taxon>Viridiplantae</taxon>
        <taxon>Streptophyta</taxon>
        <taxon>Embryophyta</taxon>
        <taxon>Tracheophyta</taxon>
        <taxon>Spermatophyta</taxon>
        <taxon>Magnoliopsida</taxon>
        <taxon>Liliopsida</taxon>
        <taxon>Zingiberales</taxon>
        <taxon>Musaceae</taxon>
        <taxon>Ensete</taxon>
    </lineage>
</organism>
<proteinExistence type="predicted"/>
<gene>
    <name evidence="2" type="ORF">B296_00058748</name>
</gene>
<dbReference type="AlphaFoldDB" id="A0A426XKR8"/>
<feature type="region of interest" description="Disordered" evidence="1">
    <location>
        <begin position="1"/>
        <end position="67"/>
    </location>
</feature>
<name>A0A426XKR8_ENSVE</name>
<dbReference type="EMBL" id="AMZH03019682">
    <property type="protein sequence ID" value="RRT40052.1"/>
    <property type="molecule type" value="Genomic_DNA"/>
</dbReference>
<protein>
    <submittedName>
        <fullName evidence="2">Uncharacterized protein</fullName>
    </submittedName>
</protein>
<comment type="caution">
    <text evidence="2">The sequence shown here is derived from an EMBL/GenBank/DDBJ whole genome shotgun (WGS) entry which is preliminary data.</text>
</comment>
<dbReference type="Proteomes" id="UP000287651">
    <property type="component" value="Unassembled WGS sequence"/>
</dbReference>